<feature type="compositionally biased region" description="Basic and acidic residues" evidence="1">
    <location>
        <begin position="182"/>
        <end position="198"/>
    </location>
</feature>
<name>A0A346XRU4_9ACTN</name>
<feature type="compositionally biased region" description="Basic and acidic residues" evidence="1">
    <location>
        <begin position="210"/>
        <end position="250"/>
    </location>
</feature>
<proteinExistence type="predicted"/>
<dbReference type="KEGG" id="euz:DVS28_a0233"/>
<evidence type="ECO:0000259" key="2">
    <source>
        <dbReference type="Pfam" id="PF02720"/>
    </source>
</evidence>
<accession>A0A346XRU4</accession>
<feature type="region of interest" description="Disordered" evidence="1">
    <location>
        <begin position="513"/>
        <end position="588"/>
    </location>
</feature>
<feature type="region of interest" description="Disordered" evidence="1">
    <location>
        <begin position="182"/>
        <end position="277"/>
    </location>
</feature>
<feature type="compositionally biased region" description="Basic and acidic residues" evidence="1">
    <location>
        <begin position="546"/>
        <end position="557"/>
    </location>
</feature>
<feature type="compositionally biased region" description="Low complexity" evidence="1">
    <location>
        <begin position="199"/>
        <end position="209"/>
    </location>
</feature>
<protein>
    <submittedName>
        <fullName evidence="3">RNA polymerase sigma factor RpoD</fullName>
    </submittedName>
</protein>
<organism evidence="3 4">
    <name type="scientific">Euzebya pacifica</name>
    <dbReference type="NCBI Taxonomy" id="1608957"/>
    <lineage>
        <taxon>Bacteria</taxon>
        <taxon>Bacillati</taxon>
        <taxon>Actinomycetota</taxon>
        <taxon>Nitriliruptoria</taxon>
        <taxon>Euzebyales</taxon>
    </lineage>
</organism>
<evidence type="ECO:0000256" key="1">
    <source>
        <dbReference type="SAM" id="MobiDB-lite"/>
    </source>
</evidence>
<feature type="domain" description="DUF222" evidence="2">
    <location>
        <begin position="84"/>
        <end position="438"/>
    </location>
</feature>
<dbReference type="Pfam" id="PF02720">
    <property type="entry name" value="DUF222"/>
    <property type="match status" value="1"/>
</dbReference>
<evidence type="ECO:0000313" key="3">
    <source>
        <dbReference type="EMBL" id="AXV04941.1"/>
    </source>
</evidence>
<gene>
    <name evidence="3" type="ORF">DVS28_a0233</name>
</gene>
<dbReference type="InterPro" id="IPR003870">
    <property type="entry name" value="DUF222"/>
</dbReference>
<feature type="compositionally biased region" description="Basic and acidic residues" evidence="1">
    <location>
        <begin position="262"/>
        <end position="277"/>
    </location>
</feature>
<dbReference type="Proteomes" id="UP000264006">
    <property type="component" value="Chromosome"/>
</dbReference>
<dbReference type="EMBL" id="CP031165">
    <property type="protein sequence ID" value="AXV04941.1"/>
    <property type="molecule type" value="Genomic_DNA"/>
</dbReference>
<keyword evidence="4" id="KW-1185">Reference proteome</keyword>
<dbReference type="AlphaFoldDB" id="A0A346XRU4"/>
<evidence type="ECO:0000313" key="4">
    <source>
        <dbReference type="Proteomes" id="UP000264006"/>
    </source>
</evidence>
<dbReference type="CDD" id="cd00085">
    <property type="entry name" value="HNHc"/>
    <property type="match status" value="1"/>
</dbReference>
<dbReference type="InterPro" id="IPR003615">
    <property type="entry name" value="HNH_nuc"/>
</dbReference>
<sequence length="588" mass="63289">MVERGVEVGWDELVDVLRAQGLGDVPVSVWTTADDLAGMPPVGDGPVPAVTRALEGLGRINGWLAGSDAADLADPAELQTVVAGLANLDAALSAARLRAMLAAREAGLPEAEGAVSLQAWATQALSVSSATAAREVRLAEGLIDRPDVVDMLQAGSISHDHAAGIVAAAERQAADQEAAARVRMAEEEEARERRRRADQQAQADAASMAERMRLAREAAEREQQLARERAEERAAKAAEEEAARRARQDALVEQAVQGSSPDRVRREATRLRSQDAEALERAAAAQRSRRSVRLWTDRTTGQRVLRADLTDDDYDLLRAGLQACEAPDPKNTPAAELRTPEQRRYDAFLDLVAAGLAAGELPTSRGVKPHVTVTVPAETLTGDADRPGVTSFGTVISPETARRLACDASLTRAVLSPSGMPLDIGRSTRVWTAAQHRAAELLFGGCAFPSGEGEPCGRPMGWTDLHHVIWWRHDGPTDQDNGVPLCRFHHTAVHHDGWTLEWDLPTGTVTIHRRRRGTTVRRSAVFPRDNHNGGPTPGPDDPPGSAHEHDDHDHDDLDHDDLDHDDLDHDPGVHPGNGPADGDGRLPI</sequence>
<reference evidence="3 4" key="1">
    <citation type="submission" date="2018-09" db="EMBL/GenBank/DDBJ databases">
        <title>Complete genome sequence of Euzebya sp. DY32-46 isolated from seawater of Pacific Ocean.</title>
        <authorList>
            <person name="Xu L."/>
            <person name="Wu Y.-H."/>
            <person name="Xu X.-W."/>
        </authorList>
    </citation>
    <scope>NUCLEOTIDE SEQUENCE [LARGE SCALE GENOMIC DNA]</scope>
    <source>
        <strain evidence="3 4">DY32-46</strain>
    </source>
</reference>